<evidence type="ECO:0000256" key="1">
    <source>
        <dbReference type="SAM" id="Phobius"/>
    </source>
</evidence>
<keyword evidence="1" id="KW-0812">Transmembrane</keyword>
<proteinExistence type="predicted"/>
<dbReference type="PANTHER" id="PTHR31881:SF6">
    <property type="entry name" value="OS09G0494600 PROTEIN"/>
    <property type="match status" value="1"/>
</dbReference>
<name>A0ABU0B6R4_9HYPH</name>
<feature type="transmembrane region" description="Helical" evidence="1">
    <location>
        <begin position="144"/>
        <end position="164"/>
    </location>
</feature>
<sequence length="254" mass="28380">MKALSTARTLTAARTNRALTAGAIESAMLGFTFIDGMAFAAFCLSWVAYHLVMEGGWAEKRTLNRRMDAYRYQWMLRMLERENRIVDAQIVAALQNGTAFFASTSLLAIGASLAILQSTEAVMALFRDLPFGVQNRTSWELKTLGLTLIFANAFFKFAWAYRLFNYSTILLGSTPPPSEAATPQAQAHVVKLARMATIAGRHFNRGQRAFFFAIAYLGWYINGWALMAATFAIFLVMINRQLGRDSQWVLDNDG</sequence>
<reference evidence="2 3" key="1">
    <citation type="submission" date="2023-07" db="EMBL/GenBank/DDBJ databases">
        <title>Genomic Encyclopedia of Type Strains, Phase IV (KMG-IV): sequencing the most valuable type-strain genomes for metagenomic binning, comparative biology and taxonomic classification.</title>
        <authorList>
            <person name="Goeker M."/>
        </authorList>
    </citation>
    <scope>NUCLEOTIDE SEQUENCE [LARGE SCALE GENOMIC DNA]</scope>
    <source>
        <strain evidence="2 3">DSM 2457</strain>
    </source>
</reference>
<keyword evidence="1" id="KW-0472">Membrane</keyword>
<dbReference type="EMBL" id="JAUSUI010000001">
    <property type="protein sequence ID" value="MDQ0301028.1"/>
    <property type="molecule type" value="Genomic_DNA"/>
</dbReference>
<dbReference type="Proteomes" id="UP001224682">
    <property type="component" value="Unassembled WGS sequence"/>
</dbReference>
<dbReference type="PANTHER" id="PTHR31881">
    <property type="match status" value="1"/>
</dbReference>
<evidence type="ECO:0000313" key="3">
    <source>
        <dbReference type="Proteomes" id="UP001224682"/>
    </source>
</evidence>
<keyword evidence="3" id="KW-1185">Reference proteome</keyword>
<dbReference type="Pfam" id="PF04654">
    <property type="entry name" value="DUF599"/>
    <property type="match status" value="1"/>
</dbReference>
<dbReference type="InterPro" id="IPR006747">
    <property type="entry name" value="DUF599"/>
</dbReference>
<keyword evidence="1" id="KW-1133">Transmembrane helix</keyword>
<feature type="transmembrane region" description="Helical" evidence="1">
    <location>
        <begin position="210"/>
        <end position="238"/>
    </location>
</feature>
<feature type="transmembrane region" description="Helical" evidence="1">
    <location>
        <begin position="28"/>
        <end position="52"/>
    </location>
</feature>
<protein>
    <submittedName>
        <fullName evidence="2">Membrane protein</fullName>
    </submittedName>
</protein>
<evidence type="ECO:0000313" key="2">
    <source>
        <dbReference type="EMBL" id="MDQ0301028.1"/>
    </source>
</evidence>
<organism evidence="2 3">
    <name type="scientific">Ancylobacter polymorphus</name>
    <dbReference type="NCBI Taxonomy" id="223390"/>
    <lineage>
        <taxon>Bacteria</taxon>
        <taxon>Pseudomonadati</taxon>
        <taxon>Pseudomonadota</taxon>
        <taxon>Alphaproteobacteria</taxon>
        <taxon>Hyphomicrobiales</taxon>
        <taxon>Xanthobacteraceae</taxon>
        <taxon>Ancylobacter</taxon>
    </lineage>
</organism>
<gene>
    <name evidence="2" type="ORF">J2S75_000039</name>
</gene>
<comment type="caution">
    <text evidence="2">The sequence shown here is derived from an EMBL/GenBank/DDBJ whole genome shotgun (WGS) entry which is preliminary data.</text>
</comment>
<accession>A0ABU0B6R4</accession>